<accession>A0ABY5W2I3</accession>
<name>A0ABY5W2I3_9ACTN</name>
<dbReference type="RefSeq" id="WP_259861381.1">
    <property type="nucleotide sequence ID" value="NZ_BAAAST010000087.1"/>
</dbReference>
<evidence type="ECO:0008006" key="3">
    <source>
        <dbReference type="Google" id="ProtNLM"/>
    </source>
</evidence>
<organism evidence="1 2">
    <name type="scientific">Dactylosporangium fulvum</name>
    <dbReference type="NCBI Taxonomy" id="53359"/>
    <lineage>
        <taxon>Bacteria</taxon>
        <taxon>Bacillati</taxon>
        <taxon>Actinomycetota</taxon>
        <taxon>Actinomycetes</taxon>
        <taxon>Micromonosporales</taxon>
        <taxon>Micromonosporaceae</taxon>
        <taxon>Dactylosporangium</taxon>
    </lineage>
</organism>
<keyword evidence="2" id="KW-1185">Reference proteome</keyword>
<proteinExistence type="predicted"/>
<gene>
    <name evidence="1" type="ORF">Dfulv_04710</name>
</gene>
<sequence length="288" mass="31727">MGTDNVVWDRLFHAYGVASSAPVYLAALRRDELAEVAVDSTDYYPAKGVPYSYLWSALYCGGRLTPATAAALPLLARWIGEPGFGADNPTLREGVIWFFREVARTVCGEPDMELLRELGRIRDNPVVAAWLDEYLIERRSVFDWTDADEPGKALLAAAVMDCFDLLPKLFAAVEPMLHHSARERTRTVTASAAVMLVRHPALRVRRSELLRELLRQAASAEDPYCRASLLLDVGDLGGDPRAWLGDPHVGVRLCAALAPAHSLVALAATSNFSGVSWPNTWPAEFRPR</sequence>
<dbReference type="EMBL" id="CP073720">
    <property type="protein sequence ID" value="UWP83585.1"/>
    <property type="molecule type" value="Genomic_DNA"/>
</dbReference>
<dbReference type="Proteomes" id="UP001059617">
    <property type="component" value="Chromosome"/>
</dbReference>
<evidence type="ECO:0000313" key="1">
    <source>
        <dbReference type="EMBL" id="UWP83585.1"/>
    </source>
</evidence>
<reference evidence="1" key="1">
    <citation type="submission" date="2021-04" db="EMBL/GenBank/DDBJ databases">
        <authorList>
            <person name="Hartkoorn R.C."/>
            <person name="Beaudoing E."/>
            <person name="Hot D."/>
        </authorList>
    </citation>
    <scope>NUCLEOTIDE SEQUENCE</scope>
    <source>
        <strain evidence="1">NRRL B-16292</strain>
    </source>
</reference>
<evidence type="ECO:0000313" key="2">
    <source>
        <dbReference type="Proteomes" id="UP001059617"/>
    </source>
</evidence>
<protein>
    <recommendedName>
        <fullName evidence="3">HEAT repeat domain-containing protein</fullName>
    </recommendedName>
</protein>
<reference evidence="1" key="2">
    <citation type="submission" date="2022-09" db="EMBL/GenBank/DDBJ databases">
        <title>Biosynthetic gene clusters of Dactylosporangioum fulvum.</title>
        <authorList>
            <person name="Caradec T."/>
        </authorList>
    </citation>
    <scope>NUCLEOTIDE SEQUENCE</scope>
    <source>
        <strain evidence="1">NRRL B-16292</strain>
    </source>
</reference>